<proteinExistence type="predicted"/>
<evidence type="ECO:0000313" key="2">
    <source>
        <dbReference type="Proteomes" id="UP000030988"/>
    </source>
</evidence>
<gene>
    <name evidence="1" type="ORF">PK98_08830</name>
</gene>
<protein>
    <submittedName>
        <fullName evidence="1">Uncharacterized protein</fullName>
    </submittedName>
</protein>
<evidence type="ECO:0000313" key="1">
    <source>
        <dbReference type="EMBL" id="KHL26500.1"/>
    </source>
</evidence>
<name>A0A0B2C2V0_9SPHN</name>
<reference evidence="1 2" key="1">
    <citation type="submission" date="2014-11" db="EMBL/GenBank/DDBJ databases">
        <title>Draft genome sequence of Kirrobacter mercurialis.</title>
        <authorList>
            <person name="Coil D.A."/>
            <person name="Eisen J.A."/>
        </authorList>
    </citation>
    <scope>NUCLEOTIDE SEQUENCE [LARGE SCALE GENOMIC DNA]</scope>
    <source>
        <strain evidence="1 2">Coronado</strain>
    </source>
</reference>
<comment type="caution">
    <text evidence="1">The sequence shown here is derived from an EMBL/GenBank/DDBJ whole genome shotgun (WGS) entry which is preliminary data.</text>
</comment>
<accession>A0A0B2C2V0</accession>
<dbReference type="Proteomes" id="UP000030988">
    <property type="component" value="Unassembled WGS sequence"/>
</dbReference>
<dbReference type="AlphaFoldDB" id="A0A0B2C2V0"/>
<organism evidence="1 2">
    <name type="scientific">Croceibacterium mercuriale</name>
    <dbReference type="NCBI Taxonomy" id="1572751"/>
    <lineage>
        <taxon>Bacteria</taxon>
        <taxon>Pseudomonadati</taxon>
        <taxon>Pseudomonadota</taxon>
        <taxon>Alphaproteobacteria</taxon>
        <taxon>Sphingomonadales</taxon>
        <taxon>Erythrobacteraceae</taxon>
        <taxon>Croceibacterium</taxon>
    </lineage>
</organism>
<sequence>MIEPKDFAHFLEIRHGLRNDEIAIAKRLSLQIKNAKIILSQGIAFCAEEHAVRSVKSDGNSHTSKAQTKLLFLCRAISQTTPVGELDVIYPAPPV</sequence>
<keyword evidence="2" id="KW-1185">Reference proteome</keyword>
<dbReference type="EMBL" id="JTDN01000001">
    <property type="protein sequence ID" value="KHL26500.1"/>
    <property type="molecule type" value="Genomic_DNA"/>
</dbReference>